<keyword evidence="11" id="KW-0150">Chloroplast</keyword>
<dbReference type="Gene3D" id="3.30.1360.10">
    <property type="entry name" value="RNA polymerase, RBP11-like subunit"/>
    <property type="match status" value="2"/>
</dbReference>
<evidence type="ECO:0000256" key="2">
    <source>
        <dbReference type="ARBA" id="ARBA00007123"/>
    </source>
</evidence>
<dbReference type="SUPFAM" id="SSF56553">
    <property type="entry name" value="Insert subdomain of RNA polymerase alpha subunit"/>
    <property type="match status" value="1"/>
</dbReference>
<keyword evidence="7" id="KW-0804">Transcription</keyword>
<dbReference type="Pfam" id="PF01193">
    <property type="entry name" value="RNA_pol_L"/>
    <property type="match status" value="1"/>
</dbReference>
<evidence type="ECO:0000256" key="8">
    <source>
        <dbReference type="ARBA" id="ARBA00031776"/>
    </source>
</evidence>
<evidence type="ECO:0000256" key="1">
    <source>
        <dbReference type="ARBA" id="ARBA00004026"/>
    </source>
</evidence>
<comment type="catalytic activity">
    <reaction evidence="9">
        <text>RNA(n) + a ribonucleoside 5'-triphosphate = RNA(n+1) + diphosphate</text>
        <dbReference type="Rhea" id="RHEA:21248"/>
        <dbReference type="Rhea" id="RHEA-COMP:14527"/>
        <dbReference type="Rhea" id="RHEA-COMP:17342"/>
        <dbReference type="ChEBI" id="CHEBI:33019"/>
        <dbReference type="ChEBI" id="CHEBI:61557"/>
        <dbReference type="ChEBI" id="CHEBI:140395"/>
        <dbReference type="EC" id="2.7.7.6"/>
    </reaction>
</comment>
<evidence type="ECO:0000256" key="3">
    <source>
        <dbReference type="ARBA" id="ARBA00012418"/>
    </source>
</evidence>
<evidence type="ECO:0000256" key="6">
    <source>
        <dbReference type="ARBA" id="ARBA00022695"/>
    </source>
</evidence>
<dbReference type="CDD" id="cd06928">
    <property type="entry name" value="RNAP_alpha_NTD"/>
    <property type="match status" value="1"/>
</dbReference>
<dbReference type="InterPro" id="IPR011263">
    <property type="entry name" value="DNA-dir_RNA_pol_RpoA/D/Rpb3"/>
</dbReference>
<dbReference type="InterPro" id="IPR036603">
    <property type="entry name" value="RBP11-like"/>
</dbReference>
<dbReference type="GO" id="GO:0003899">
    <property type="term" value="F:DNA-directed RNA polymerase activity"/>
    <property type="evidence" value="ECO:0007669"/>
    <property type="project" value="UniProtKB-EC"/>
</dbReference>
<protein>
    <recommendedName>
        <fullName evidence="3">DNA-directed RNA polymerase</fullName>
        <ecNumber evidence="3">2.7.7.6</ecNumber>
    </recommendedName>
    <alternativeName>
        <fullName evidence="8">Plastid-encoded RNA polymerase subunit alpha</fullName>
    </alternativeName>
</protein>
<dbReference type="InterPro" id="IPR011262">
    <property type="entry name" value="DNA-dir_RNA_pol_insert"/>
</dbReference>
<dbReference type="Gene3D" id="2.170.120.12">
    <property type="entry name" value="DNA-directed RNA polymerase, insert domain"/>
    <property type="match status" value="1"/>
</dbReference>
<dbReference type="RefSeq" id="YP_009367852.1">
    <property type="nucleotide sequence ID" value="NC_034714.1"/>
</dbReference>
<evidence type="ECO:0000313" key="11">
    <source>
        <dbReference type="EMBL" id="ARK14871.1"/>
    </source>
</evidence>
<comment type="function">
    <text evidence="1">DNA-dependent RNA polymerase catalyzes the transcription of DNA into RNA using the four ribonucleoside triphosphates as substrates.</text>
</comment>
<dbReference type="GO" id="GO:0005737">
    <property type="term" value="C:cytoplasm"/>
    <property type="evidence" value="ECO:0007669"/>
    <property type="project" value="UniProtKB-ARBA"/>
</dbReference>
<proteinExistence type="inferred from homology"/>
<dbReference type="SMART" id="SM00662">
    <property type="entry name" value="RPOLD"/>
    <property type="match status" value="1"/>
</dbReference>
<dbReference type="Pfam" id="PF01000">
    <property type="entry name" value="RNA_pol_A_bac"/>
    <property type="match status" value="1"/>
</dbReference>
<feature type="domain" description="DNA-directed RNA polymerase RpoA/D/Rpb3-type" evidence="10">
    <location>
        <begin position="21"/>
        <end position="416"/>
    </location>
</feature>
<dbReference type="GO" id="GO:0000428">
    <property type="term" value="C:DNA-directed RNA polymerase complex"/>
    <property type="evidence" value="ECO:0007669"/>
    <property type="project" value="UniProtKB-KW"/>
</dbReference>
<keyword evidence="11" id="KW-0934">Plastid</keyword>
<comment type="similarity">
    <text evidence="2">Belongs to the RNA polymerase alpha chain family.</text>
</comment>
<evidence type="ECO:0000259" key="10">
    <source>
        <dbReference type="SMART" id="SM00662"/>
    </source>
</evidence>
<dbReference type="GO" id="GO:0003677">
    <property type="term" value="F:DNA binding"/>
    <property type="evidence" value="ECO:0007669"/>
    <property type="project" value="InterPro"/>
</dbReference>
<dbReference type="Pfam" id="PF03118">
    <property type="entry name" value="RNA_pol_A_CTD"/>
    <property type="match status" value="1"/>
</dbReference>
<reference evidence="11" key="1">
    <citation type="journal article" date="2017" name="Sci. Rep.">
        <title>Divergent copies of the large inverted repeat in the chloroplast genomes of ulvophycean green algae.</title>
        <authorList>
            <person name="Turmel M."/>
            <person name="Otis C."/>
            <person name="Lemieux C."/>
        </authorList>
    </citation>
    <scope>NUCLEOTIDE SEQUENCE</scope>
</reference>
<evidence type="ECO:0000256" key="9">
    <source>
        <dbReference type="ARBA" id="ARBA00048552"/>
    </source>
</evidence>
<dbReference type="GeneID" id="32884502"/>
<gene>
    <name evidence="11" type="primary">rpoA</name>
</gene>
<dbReference type="EC" id="2.7.7.6" evidence="3"/>
<keyword evidence="6" id="KW-0548">Nucleotidyltransferase</keyword>
<keyword evidence="5" id="KW-0808">Transferase</keyword>
<dbReference type="InterPro" id="IPR011260">
    <property type="entry name" value="RNAP_asu_C"/>
</dbReference>
<evidence type="ECO:0000256" key="5">
    <source>
        <dbReference type="ARBA" id="ARBA00022679"/>
    </source>
</evidence>
<dbReference type="Gene3D" id="1.10.150.20">
    <property type="entry name" value="5' to 3' exonuclease, C-terminal subdomain"/>
    <property type="match status" value="1"/>
</dbReference>
<dbReference type="EMBL" id="KY407661">
    <property type="protein sequence ID" value="ARK14871.1"/>
    <property type="molecule type" value="Genomic_DNA"/>
</dbReference>
<dbReference type="GO" id="GO:0046983">
    <property type="term" value="F:protein dimerization activity"/>
    <property type="evidence" value="ECO:0007669"/>
    <property type="project" value="InterPro"/>
</dbReference>
<keyword evidence="4" id="KW-0240">DNA-directed RNA polymerase</keyword>
<dbReference type="SUPFAM" id="SSF47789">
    <property type="entry name" value="C-terminal domain of RNA polymerase alpha subunit"/>
    <property type="match status" value="1"/>
</dbReference>
<dbReference type="AlphaFoldDB" id="A0A1W6EHK3"/>
<dbReference type="GO" id="GO:0006351">
    <property type="term" value="P:DNA-templated transcription"/>
    <property type="evidence" value="ECO:0007669"/>
    <property type="project" value="InterPro"/>
</dbReference>
<evidence type="ECO:0000256" key="4">
    <source>
        <dbReference type="ARBA" id="ARBA00022478"/>
    </source>
</evidence>
<sequence>MNSYTLLSCIDSKVEHSTKFYGRFELGPFAPGQALTVANALRRSLLSQLSGSAVTLLEIKGASNEYEILNGVRESVLDIILNLKQVVLTSDFELFSPQIGFLNVKGPGIVRASDLKLPAFLYAVDPNQYIATLNAKGHLNMKYLICCGKNYITYTPNDEQYFEWLNLFEKVTPSTLNSQKIFKKAEESITKLNSNLVSTKTSLPFNLKKTLKLSFYNKNQENFFAKASAFSRREKARLKPSVPTKKTVPRQKPMDFYKQWIKERGFLKNHSVFINQLNQQNKNFPKYKKADLFPGYLEKSFENLLNKKAIISSKVKYNHFAESNGKEKINDFKKILEEPIRSASKVKNYKVGYFPIDAIFMPVNRVNYLIESEDDYKVAKDRIILEVWTNGSIHPRHAIHKAAKALIQLFLPLQQMRTTLFQKPGKYLTLDGDNILAKPSSAIQNDTGIKKKEKPTRPHLSNQDFATRILDLDIGNLELKAKPYSFLKKANINTIRDLISYSKKELLAIKNFELRSLVEVEKALNFLDLELK</sequence>
<evidence type="ECO:0000256" key="7">
    <source>
        <dbReference type="ARBA" id="ARBA00023163"/>
    </source>
</evidence>
<dbReference type="InterPro" id="IPR036643">
    <property type="entry name" value="RNApol_insert_sf"/>
</dbReference>
<organism evidence="11">
    <name type="scientific">Hazenia capsulata</name>
    <dbReference type="NCBI Taxonomy" id="2202518"/>
    <lineage>
        <taxon>Eukaryota</taxon>
        <taxon>Viridiplantae</taxon>
        <taxon>Chlorophyta</taxon>
        <taxon>core chlorophytes</taxon>
        <taxon>Ulvophyceae</taxon>
        <taxon>OUU clade</taxon>
        <taxon>Ulotrichales</taxon>
        <taxon>Hazeniaceae</taxon>
        <taxon>Hazenia</taxon>
    </lineage>
</organism>
<accession>A0A1W6EHK3</accession>
<name>A0A1W6EHK3_9CHLO</name>
<dbReference type="SUPFAM" id="SSF55257">
    <property type="entry name" value="RBP11-like subunits of RNA polymerase"/>
    <property type="match status" value="1"/>
</dbReference>
<geneLocation type="chloroplast" evidence="11"/>